<sequence length="234" mass="26186">MNVVTFLEPRELVRIRMRLHLEVQLFHHGSGNDILITPTIDNDRAHFAMGSAPGVEDVMPQLLIILNMCGLQDALNDESLPLITISDLFLLNLILLVIHCFDIVLEVLQEVPPCAGVALEEEALLVDDDFGVGALPRLETPSLPKTLKLLLELLHLPPQLIHLDITKVTLRGSYVDVGYSTSTICHGKNRGSNTNLMAIRKEETTKPPKQRANDSKNLRNPPKLFEVREEQLKE</sequence>
<name>A0A2I0IMJ2_PUNGR</name>
<evidence type="ECO:0000256" key="1">
    <source>
        <dbReference type="SAM" id="MobiDB-lite"/>
    </source>
</evidence>
<gene>
    <name evidence="2" type="ORF">CRG98_034395</name>
</gene>
<dbReference type="EMBL" id="PGOL01002757">
    <property type="protein sequence ID" value="PKI45217.1"/>
    <property type="molecule type" value="Genomic_DNA"/>
</dbReference>
<proteinExistence type="predicted"/>
<dbReference type="AlphaFoldDB" id="A0A2I0IMJ2"/>
<feature type="compositionally biased region" description="Basic and acidic residues" evidence="1">
    <location>
        <begin position="201"/>
        <end position="217"/>
    </location>
</feature>
<accession>A0A2I0IMJ2</accession>
<protein>
    <submittedName>
        <fullName evidence="2">Uncharacterized protein</fullName>
    </submittedName>
</protein>
<dbReference type="Proteomes" id="UP000233551">
    <property type="component" value="Unassembled WGS sequence"/>
</dbReference>
<comment type="caution">
    <text evidence="2">The sequence shown here is derived from an EMBL/GenBank/DDBJ whole genome shotgun (WGS) entry which is preliminary data.</text>
</comment>
<keyword evidence="3" id="KW-1185">Reference proteome</keyword>
<reference evidence="2 3" key="1">
    <citation type="submission" date="2017-11" db="EMBL/GenBank/DDBJ databases">
        <title>De-novo sequencing of pomegranate (Punica granatum L.) genome.</title>
        <authorList>
            <person name="Akparov Z."/>
            <person name="Amiraslanov A."/>
            <person name="Hajiyeva S."/>
            <person name="Abbasov M."/>
            <person name="Kaur K."/>
            <person name="Hamwieh A."/>
            <person name="Solovyev V."/>
            <person name="Salamov A."/>
            <person name="Braich B."/>
            <person name="Kosarev P."/>
            <person name="Mahmoud A."/>
            <person name="Hajiyev E."/>
            <person name="Babayeva S."/>
            <person name="Izzatullayeva V."/>
            <person name="Mammadov A."/>
            <person name="Mammadov A."/>
            <person name="Sharifova S."/>
            <person name="Ojaghi J."/>
            <person name="Eynullazada K."/>
            <person name="Bayramov B."/>
            <person name="Abdulazimova A."/>
            <person name="Shahmuradov I."/>
        </authorList>
    </citation>
    <scope>NUCLEOTIDE SEQUENCE [LARGE SCALE GENOMIC DNA]</scope>
    <source>
        <strain evidence="3">cv. AG2017</strain>
        <tissue evidence="2">Leaf</tissue>
    </source>
</reference>
<feature type="region of interest" description="Disordered" evidence="1">
    <location>
        <begin position="201"/>
        <end position="234"/>
    </location>
</feature>
<organism evidence="2 3">
    <name type="scientific">Punica granatum</name>
    <name type="common">Pomegranate</name>
    <dbReference type="NCBI Taxonomy" id="22663"/>
    <lineage>
        <taxon>Eukaryota</taxon>
        <taxon>Viridiplantae</taxon>
        <taxon>Streptophyta</taxon>
        <taxon>Embryophyta</taxon>
        <taxon>Tracheophyta</taxon>
        <taxon>Spermatophyta</taxon>
        <taxon>Magnoliopsida</taxon>
        <taxon>eudicotyledons</taxon>
        <taxon>Gunneridae</taxon>
        <taxon>Pentapetalae</taxon>
        <taxon>rosids</taxon>
        <taxon>malvids</taxon>
        <taxon>Myrtales</taxon>
        <taxon>Lythraceae</taxon>
        <taxon>Punica</taxon>
    </lineage>
</organism>
<evidence type="ECO:0000313" key="2">
    <source>
        <dbReference type="EMBL" id="PKI45217.1"/>
    </source>
</evidence>
<evidence type="ECO:0000313" key="3">
    <source>
        <dbReference type="Proteomes" id="UP000233551"/>
    </source>
</evidence>
<feature type="compositionally biased region" description="Basic and acidic residues" evidence="1">
    <location>
        <begin position="225"/>
        <end position="234"/>
    </location>
</feature>